<protein>
    <submittedName>
        <fullName evidence="3">Methylcrotonoyl-CoA carboxylase</fullName>
    </submittedName>
</protein>
<evidence type="ECO:0000313" key="4">
    <source>
        <dbReference type="Proteomes" id="UP001144372"/>
    </source>
</evidence>
<dbReference type="InterPro" id="IPR045190">
    <property type="entry name" value="MCCB/AccD1-like"/>
</dbReference>
<dbReference type="GO" id="GO:0004485">
    <property type="term" value="F:methylcrotonoyl-CoA carboxylase activity"/>
    <property type="evidence" value="ECO:0007669"/>
    <property type="project" value="TreeGrafter"/>
</dbReference>
<organism evidence="3 4">
    <name type="scientific">Desulforhabdus amnigena</name>
    <dbReference type="NCBI Taxonomy" id="40218"/>
    <lineage>
        <taxon>Bacteria</taxon>
        <taxon>Pseudomonadati</taxon>
        <taxon>Thermodesulfobacteriota</taxon>
        <taxon>Syntrophobacteria</taxon>
        <taxon>Syntrophobacterales</taxon>
        <taxon>Syntrophobacteraceae</taxon>
        <taxon>Desulforhabdus</taxon>
    </lineage>
</organism>
<name>A0A9W6CXI9_9BACT</name>
<dbReference type="AlphaFoldDB" id="A0A9W6CXI9"/>
<feature type="domain" description="CoA carboxyltransferase C-terminal" evidence="2">
    <location>
        <begin position="251"/>
        <end position="528"/>
    </location>
</feature>
<evidence type="ECO:0000259" key="2">
    <source>
        <dbReference type="PROSITE" id="PS50989"/>
    </source>
</evidence>
<dbReference type="InterPro" id="IPR029045">
    <property type="entry name" value="ClpP/crotonase-like_dom_sf"/>
</dbReference>
<accession>A0A9W6CXI9</accession>
<dbReference type="InterPro" id="IPR011762">
    <property type="entry name" value="COA_CT_N"/>
</dbReference>
<feature type="domain" description="CoA carboxyltransferase N-terminal" evidence="1">
    <location>
        <begin position="15"/>
        <end position="274"/>
    </location>
</feature>
<dbReference type="Pfam" id="PF01039">
    <property type="entry name" value="Carboxyl_trans"/>
    <property type="match status" value="1"/>
</dbReference>
<proteinExistence type="predicted"/>
<dbReference type="PROSITE" id="PS50980">
    <property type="entry name" value="COA_CT_NTER"/>
    <property type="match status" value="1"/>
</dbReference>
<dbReference type="Gene3D" id="3.90.226.10">
    <property type="entry name" value="2-enoyl-CoA Hydratase, Chain A, domain 1"/>
    <property type="match status" value="2"/>
</dbReference>
<evidence type="ECO:0000313" key="3">
    <source>
        <dbReference type="EMBL" id="GLI34454.1"/>
    </source>
</evidence>
<reference evidence="3" key="1">
    <citation type="submission" date="2022-12" db="EMBL/GenBank/DDBJ databases">
        <title>Reference genome sequencing for broad-spectrum identification of bacterial and archaeal isolates by mass spectrometry.</title>
        <authorList>
            <person name="Sekiguchi Y."/>
            <person name="Tourlousse D.M."/>
        </authorList>
    </citation>
    <scope>NUCLEOTIDE SEQUENCE</scope>
    <source>
        <strain evidence="3">ASRB1</strain>
    </source>
</reference>
<dbReference type="InterPro" id="IPR011763">
    <property type="entry name" value="COA_CT_C"/>
</dbReference>
<sequence length="536" mass="59103">MADLTEIKKENLAFWENEELQLDARAHEAMWPGGDRAVQRLAKQGKQTARDLIKKLTDPDTEFFELSRLAGFGMFYPDVEDVPCGGIVTGIGKIHGNWTMIVANDSRVKAGTYFPITLKKHMRAQAIAERCGLNCVYIADSGGAYLPMQADVFPDDQHFGSMFYNMARMSAMGLKQITLSTGGNTAGGAYIVFMACQSVMIDKMSYSFLGGPPLVKAATGEVISAEDLGGARVHTTISGGADHFCRSQDEAIERVRDILSLEAPQRLFIHRYPEVPPRVPVESIYENLPAKVHQGINVRAFLEGIADDSRFVEYKKQYAPGRGDNIVTGKICIKGIPVGIIASNGLGIIFAEAARKATEWIVRCSQEKIPLLFLQSSPGYMVGSESEHMGIGKYGADMVRAVSCAQVPRIQLVIGPDNGAANYGMCGRAYRPHFLFHTMRSRTSVMSGRSAAEVLLSIEERKRVSAGNPMSAGEKQAFRQQMMDKYDGEAHPFYCAARILNDRVLKFREVRDWLAMAFEVSLLKPIGEPAFGNLRF</sequence>
<dbReference type="PROSITE" id="PS50989">
    <property type="entry name" value="COA_CT_CTER"/>
    <property type="match status" value="1"/>
</dbReference>
<dbReference type="InterPro" id="IPR034733">
    <property type="entry name" value="AcCoA_carboxyl_beta"/>
</dbReference>
<dbReference type="Proteomes" id="UP001144372">
    <property type="component" value="Unassembled WGS sequence"/>
</dbReference>
<dbReference type="GO" id="GO:0006552">
    <property type="term" value="P:L-leucine catabolic process"/>
    <property type="evidence" value="ECO:0007669"/>
    <property type="project" value="TreeGrafter"/>
</dbReference>
<dbReference type="EMBL" id="BSDR01000001">
    <property type="protein sequence ID" value="GLI34454.1"/>
    <property type="molecule type" value="Genomic_DNA"/>
</dbReference>
<dbReference type="RefSeq" id="WP_281793716.1">
    <property type="nucleotide sequence ID" value="NZ_BSDR01000001.1"/>
</dbReference>
<dbReference type="SUPFAM" id="SSF52096">
    <property type="entry name" value="ClpP/crotonase"/>
    <property type="match status" value="2"/>
</dbReference>
<gene>
    <name evidence="3" type="primary">liuB</name>
    <name evidence="3" type="ORF">DAMNIGENAA_18870</name>
</gene>
<keyword evidence="4" id="KW-1185">Reference proteome</keyword>
<dbReference type="GO" id="GO:1905202">
    <property type="term" value="C:methylcrotonoyl-CoA carboxylase complex"/>
    <property type="evidence" value="ECO:0007669"/>
    <property type="project" value="TreeGrafter"/>
</dbReference>
<dbReference type="PANTHER" id="PTHR22855">
    <property type="entry name" value="ACETYL, PROPIONYL, PYRUVATE, AND GLUTACONYL CARBOXYLASE-RELATED"/>
    <property type="match status" value="1"/>
</dbReference>
<evidence type="ECO:0000259" key="1">
    <source>
        <dbReference type="PROSITE" id="PS50980"/>
    </source>
</evidence>
<comment type="caution">
    <text evidence="3">The sequence shown here is derived from an EMBL/GenBank/DDBJ whole genome shotgun (WGS) entry which is preliminary data.</text>
</comment>
<dbReference type="PANTHER" id="PTHR22855:SF13">
    <property type="entry name" value="METHYLCROTONOYL-COA CARBOXYLASE BETA CHAIN, MITOCHONDRIAL"/>
    <property type="match status" value="1"/>
</dbReference>